<feature type="region of interest" description="Disordered" evidence="1">
    <location>
        <begin position="1"/>
        <end position="20"/>
    </location>
</feature>
<evidence type="ECO:0000313" key="4">
    <source>
        <dbReference type="Proteomes" id="UP000800200"/>
    </source>
</evidence>
<evidence type="ECO:0000313" key="3">
    <source>
        <dbReference type="EMBL" id="KAF2191157.1"/>
    </source>
</evidence>
<feature type="transmembrane region" description="Helical" evidence="2">
    <location>
        <begin position="421"/>
        <end position="443"/>
    </location>
</feature>
<feature type="compositionally biased region" description="Basic and acidic residues" evidence="1">
    <location>
        <begin position="460"/>
        <end position="473"/>
    </location>
</feature>
<dbReference type="AlphaFoldDB" id="A0A6A6EGI1"/>
<feature type="transmembrane region" description="Helical" evidence="2">
    <location>
        <begin position="393"/>
        <end position="415"/>
    </location>
</feature>
<dbReference type="Proteomes" id="UP000800200">
    <property type="component" value="Unassembled WGS sequence"/>
</dbReference>
<keyword evidence="2" id="KW-0472">Membrane</keyword>
<dbReference type="EMBL" id="ML994617">
    <property type="protein sequence ID" value="KAF2191157.1"/>
    <property type="molecule type" value="Genomic_DNA"/>
</dbReference>
<keyword evidence="2" id="KW-0812">Transmembrane</keyword>
<evidence type="ECO:0000256" key="1">
    <source>
        <dbReference type="SAM" id="MobiDB-lite"/>
    </source>
</evidence>
<feature type="region of interest" description="Disordered" evidence="1">
    <location>
        <begin position="460"/>
        <end position="479"/>
    </location>
</feature>
<evidence type="ECO:0008006" key="5">
    <source>
        <dbReference type="Google" id="ProtNLM"/>
    </source>
</evidence>
<proteinExistence type="predicted"/>
<keyword evidence="2" id="KW-1133">Transmembrane helix</keyword>
<evidence type="ECO:0000256" key="2">
    <source>
        <dbReference type="SAM" id="Phobius"/>
    </source>
</evidence>
<sequence>MQPSPSSIHRERSPSLDYQNNSRIRKRNEAFQSSHHPLKHHQTLRLDRNRITGPVSFLNPTSAHFRLISDLTKHTETSSDPADNHLKIFPSRSLPHDFQPAPSISYKWTSRNNRKSRHALAVNPVVLSESKHLAPPKTASPREVGRGIWRMVTVFPTWDISYDVAIIFTLGSVIWVINAFFVYLPLVQPDTEFKNEELYGGGITAFIGATIFEFGSFLLMAEAINENRMGCFGWAVERAFSHDIEEGSDTVHLEPSKSTCTHHHFNKRNLVGRGRAPIESHNSAINASPSPPSPTTVQPPKTWIWFPSKSDLRKHYLHELGFLASFAQLIGATIFWFSGFTTLPGIYNKMSRPITIIFYWTPQILGGTGFIISGTLFMLETQSRWYKPAFKTIGWWIGAWNLIGGVGFTLCPAFGYNEDSWAQYQACLSTFWGSWAFLVGSVVQWYESLDKHPVEIDKTLRDDKNGKGRKEVNNPEPSG</sequence>
<reference evidence="3" key="1">
    <citation type="journal article" date="2020" name="Stud. Mycol.">
        <title>101 Dothideomycetes genomes: a test case for predicting lifestyles and emergence of pathogens.</title>
        <authorList>
            <person name="Haridas S."/>
            <person name="Albert R."/>
            <person name="Binder M."/>
            <person name="Bloem J."/>
            <person name="Labutti K."/>
            <person name="Salamov A."/>
            <person name="Andreopoulos B."/>
            <person name="Baker S."/>
            <person name="Barry K."/>
            <person name="Bills G."/>
            <person name="Bluhm B."/>
            <person name="Cannon C."/>
            <person name="Castanera R."/>
            <person name="Culley D."/>
            <person name="Daum C."/>
            <person name="Ezra D."/>
            <person name="Gonzalez J."/>
            <person name="Henrissat B."/>
            <person name="Kuo A."/>
            <person name="Liang C."/>
            <person name="Lipzen A."/>
            <person name="Lutzoni F."/>
            <person name="Magnuson J."/>
            <person name="Mondo S."/>
            <person name="Nolan M."/>
            <person name="Ohm R."/>
            <person name="Pangilinan J."/>
            <person name="Park H.-J."/>
            <person name="Ramirez L."/>
            <person name="Alfaro M."/>
            <person name="Sun H."/>
            <person name="Tritt A."/>
            <person name="Yoshinaga Y."/>
            <person name="Zwiers L.-H."/>
            <person name="Turgeon B."/>
            <person name="Goodwin S."/>
            <person name="Spatafora J."/>
            <person name="Crous P."/>
            <person name="Grigoriev I."/>
        </authorList>
    </citation>
    <scope>NUCLEOTIDE SEQUENCE</scope>
    <source>
        <strain evidence="3">CBS 207.26</strain>
    </source>
</reference>
<protein>
    <recommendedName>
        <fullName evidence="5">Integral membrane protein</fullName>
    </recommendedName>
</protein>
<name>A0A6A6EGI1_9PEZI</name>
<accession>A0A6A6EGI1</accession>
<feature type="transmembrane region" description="Helical" evidence="2">
    <location>
        <begin position="160"/>
        <end position="186"/>
    </location>
</feature>
<gene>
    <name evidence="3" type="ORF">K469DRAFT_720146</name>
</gene>
<organism evidence="3 4">
    <name type="scientific">Zopfia rhizophila CBS 207.26</name>
    <dbReference type="NCBI Taxonomy" id="1314779"/>
    <lineage>
        <taxon>Eukaryota</taxon>
        <taxon>Fungi</taxon>
        <taxon>Dikarya</taxon>
        <taxon>Ascomycota</taxon>
        <taxon>Pezizomycotina</taxon>
        <taxon>Dothideomycetes</taxon>
        <taxon>Dothideomycetes incertae sedis</taxon>
        <taxon>Zopfiaceae</taxon>
        <taxon>Zopfia</taxon>
    </lineage>
</organism>
<feature type="transmembrane region" description="Helical" evidence="2">
    <location>
        <begin position="198"/>
        <end position="219"/>
    </location>
</feature>
<feature type="transmembrane region" description="Helical" evidence="2">
    <location>
        <begin position="357"/>
        <end position="381"/>
    </location>
</feature>
<dbReference type="OrthoDB" id="2603at2759"/>
<feature type="transmembrane region" description="Helical" evidence="2">
    <location>
        <begin position="316"/>
        <end position="337"/>
    </location>
</feature>
<keyword evidence="4" id="KW-1185">Reference proteome</keyword>